<comment type="caution">
    <text evidence="5">The sequence shown here is derived from an EMBL/GenBank/DDBJ whole genome shotgun (WGS) entry which is preliminary data.</text>
</comment>
<dbReference type="InterPro" id="IPR004210">
    <property type="entry name" value="BESS_motif"/>
</dbReference>
<comment type="subcellular location">
    <subcellularLocation>
        <location evidence="1">Nucleus</location>
    </subcellularLocation>
</comment>
<evidence type="ECO:0000256" key="2">
    <source>
        <dbReference type="SAM" id="MobiDB-lite"/>
    </source>
</evidence>
<sequence>MFGIDNKKLIKAVKMRPVLYSKNEKLYHIRRVTYNRDKEKIWREIAEEIYGNFNQLSQRHKVEFVREIQRRWTSLRLSFAREVCQQKKENIQRKTGQCVKTRKTYEYYNDMLFLLDTTDGGDETRDSDDSTDSSDGSYQPEEMISDNSEPSSDVKNVHTNKIEIISGQNYPKPQLVLKDIKKDEDDEDRQFMLSLVPTYRKLNAKQKLTARIEILKVLQNISFEQN</sequence>
<dbReference type="PROSITE" id="PS51031">
    <property type="entry name" value="BESS"/>
    <property type="match status" value="1"/>
</dbReference>
<dbReference type="SMART" id="SM00595">
    <property type="entry name" value="MADF"/>
    <property type="match status" value="1"/>
</dbReference>
<evidence type="ECO:0000256" key="1">
    <source>
        <dbReference type="PROSITE-ProRule" id="PRU00371"/>
    </source>
</evidence>
<protein>
    <recommendedName>
        <fullName evidence="7">BESS domain-containing protein</fullName>
    </recommendedName>
</protein>
<evidence type="ECO:0000259" key="3">
    <source>
        <dbReference type="PROSITE" id="PS51029"/>
    </source>
</evidence>
<proteinExistence type="predicted"/>
<dbReference type="GO" id="GO:0003677">
    <property type="term" value="F:DNA binding"/>
    <property type="evidence" value="ECO:0007669"/>
    <property type="project" value="InterPro"/>
</dbReference>
<feature type="domain" description="BESS" evidence="4">
    <location>
        <begin position="185"/>
        <end position="224"/>
    </location>
</feature>
<dbReference type="GO" id="GO:0005667">
    <property type="term" value="C:transcription regulator complex"/>
    <property type="evidence" value="ECO:0007669"/>
    <property type="project" value="TreeGrafter"/>
</dbReference>
<dbReference type="AlphaFoldDB" id="A0AAU9U3B3"/>
<evidence type="ECO:0000313" key="6">
    <source>
        <dbReference type="Proteomes" id="UP001153954"/>
    </source>
</evidence>
<evidence type="ECO:0000259" key="4">
    <source>
        <dbReference type="PROSITE" id="PS51031"/>
    </source>
</evidence>
<gene>
    <name evidence="5" type="ORF">EEDITHA_LOCUS8935</name>
</gene>
<accession>A0AAU9U3B3</accession>
<name>A0AAU9U3B3_EUPED</name>
<organism evidence="5 6">
    <name type="scientific">Euphydryas editha</name>
    <name type="common">Edith's checkerspot</name>
    <dbReference type="NCBI Taxonomy" id="104508"/>
    <lineage>
        <taxon>Eukaryota</taxon>
        <taxon>Metazoa</taxon>
        <taxon>Ecdysozoa</taxon>
        <taxon>Arthropoda</taxon>
        <taxon>Hexapoda</taxon>
        <taxon>Insecta</taxon>
        <taxon>Pterygota</taxon>
        <taxon>Neoptera</taxon>
        <taxon>Endopterygota</taxon>
        <taxon>Lepidoptera</taxon>
        <taxon>Glossata</taxon>
        <taxon>Ditrysia</taxon>
        <taxon>Papilionoidea</taxon>
        <taxon>Nymphalidae</taxon>
        <taxon>Nymphalinae</taxon>
        <taxon>Euphydryas</taxon>
    </lineage>
</organism>
<evidence type="ECO:0008006" key="7">
    <source>
        <dbReference type="Google" id="ProtNLM"/>
    </source>
</evidence>
<dbReference type="PANTHER" id="PTHR12243">
    <property type="entry name" value="MADF DOMAIN TRANSCRIPTION FACTOR"/>
    <property type="match status" value="1"/>
</dbReference>
<dbReference type="InterPro" id="IPR006578">
    <property type="entry name" value="MADF-dom"/>
</dbReference>
<dbReference type="Proteomes" id="UP001153954">
    <property type="component" value="Unassembled WGS sequence"/>
</dbReference>
<keyword evidence="6" id="KW-1185">Reference proteome</keyword>
<dbReference type="GO" id="GO:0006357">
    <property type="term" value="P:regulation of transcription by RNA polymerase II"/>
    <property type="evidence" value="ECO:0007669"/>
    <property type="project" value="TreeGrafter"/>
</dbReference>
<dbReference type="Pfam" id="PF02944">
    <property type="entry name" value="BESS"/>
    <property type="match status" value="1"/>
</dbReference>
<feature type="domain" description="MADF" evidence="3">
    <location>
        <begin position="8"/>
        <end position="119"/>
    </location>
</feature>
<dbReference type="InterPro" id="IPR039353">
    <property type="entry name" value="TF_Adf1"/>
</dbReference>
<dbReference type="EMBL" id="CAKOGL010000012">
    <property type="protein sequence ID" value="CAH2093252.1"/>
    <property type="molecule type" value="Genomic_DNA"/>
</dbReference>
<dbReference type="PANTHER" id="PTHR12243:SF67">
    <property type="entry name" value="COREPRESSOR OF PANGOLIN, ISOFORM A-RELATED"/>
    <property type="match status" value="1"/>
</dbReference>
<dbReference type="Pfam" id="PF10545">
    <property type="entry name" value="MADF_DNA_bdg"/>
    <property type="match status" value="1"/>
</dbReference>
<feature type="region of interest" description="Disordered" evidence="2">
    <location>
        <begin position="118"/>
        <end position="155"/>
    </location>
</feature>
<dbReference type="GO" id="GO:0005634">
    <property type="term" value="C:nucleus"/>
    <property type="evidence" value="ECO:0007669"/>
    <property type="project" value="UniProtKB-SubCell"/>
</dbReference>
<keyword evidence="1" id="KW-0539">Nucleus</keyword>
<reference evidence="5" key="1">
    <citation type="submission" date="2022-03" db="EMBL/GenBank/DDBJ databases">
        <authorList>
            <person name="Tunstrom K."/>
        </authorList>
    </citation>
    <scope>NUCLEOTIDE SEQUENCE</scope>
</reference>
<evidence type="ECO:0000313" key="5">
    <source>
        <dbReference type="EMBL" id="CAH2093252.1"/>
    </source>
</evidence>
<dbReference type="PROSITE" id="PS51029">
    <property type="entry name" value="MADF"/>
    <property type="match status" value="1"/>
</dbReference>
<feature type="compositionally biased region" description="Polar residues" evidence="2">
    <location>
        <begin position="145"/>
        <end position="155"/>
    </location>
</feature>